<evidence type="ECO:0000313" key="2">
    <source>
        <dbReference type="Proteomes" id="UP001234495"/>
    </source>
</evidence>
<comment type="caution">
    <text evidence="1">The sequence shown here is derived from an EMBL/GenBank/DDBJ whole genome shotgun (WGS) entry which is preliminary data.</text>
</comment>
<proteinExistence type="predicted"/>
<dbReference type="Proteomes" id="UP001234495">
    <property type="component" value="Unassembled WGS sequence"/>
</dbReference>
<protein>
    <submittedName>
        <fullName evidence="1">Uncharacterized protein</fullName>
    </submittedName>
</protein>
<evidence type="ECO:0000313" key="1">
    <source>
        <dbReference type="EMBL" id="MDQ0232186.1"/>
    </source>
</evidence>
<accession>A0ABT9ZIU3</accession>
<sequence length="41" mass="4984">MKTKTREEFHVNVLHETVKTKIYDVLLWLGSHYYDDSERSN</sequence>
<dbReference type="EMBL" id="JAUSUD010000018">
    <property type="protein sequence ID" value="MDQ0232186.1"/>
    <property type="molecule type" value="Genomic_DNA"/>
</dbReference>
<keyword evidence="2" id="KW-1185">Reference proteome</keyword>
<reference evidence="1 2" key="1">
    <citation type="submission" date="2023-07" db="EMBL/GenBank/DDBJ databases">
        <title>Genomic Encyclopedia of Type Strains, Phase IV (KMG-IV): sequencing the most valuable type-strain genomes for metagenomic binning, comparative biology and taxonomic classification.</title>
        <authorList>
            <person name="Goeker M."/>
        </authorList>
    </citation>
    <scope>NUCLEOTIDE SEQUENCE [LARGE SCALE GENOMIC DNA]</scope>
    <source>
        <strain evidence="1 2">DSM 29005</strain>
    </source>
</reference>
<name>A0ABT9ZIU3_9BACI</name>
<gene>
    <name evidence="1" type="ORF">J2S19_003473</name>
</gene>
<organism evidence="1 2">
    <name type="scientific">Metabacillus malikii</name>
    <dbReference type="NCBI Taxonomy" id="1504265"/>
    <lineage>
        <taxon>Bacteria</taxon>
        <taxon>Bacillati</taxon>
        <taxon>Bacillota</taxon>
        <taxon>Bacilli</taxon>
        <taxon>Bacillales</taxon>
        <taxon>Bacillaceae</taxon>
        <taxon>Metabacillus</taxon>
    </lineage>
</organism>